<name>W0HUA0_9GAMM</name>
<dbReference type="RefSeq" id="WP_025422557.1">
    <property type="nucleotide sequence ID" value="NZ_CP006569.1"/>
</dbReference>
<evidence type="ECO:0000313" key="5">
    <source>
        <dbReference type="Proteomes" id="UP000019028"/>
    </source>
</evidence>
<dbReference type="PANTHER" id="PTHR28629">
    <property type="entry name" value="TRIOKINASE/FMN CYCLASE"/>
    <property type="match status" value="1"/>
</dbReference>
<dbReference type="SUPFAM" id="SSF101473">
    <property type="entry name" value="DhaL-like"/>
    <property type="match status" value="1"/>
</dbReference>
<dbReference type="Pfam" id="PF02734">
    <property type="entry name" value="Dak2"/>
    <property type="match status" value="1"/>
</dbReference>
<reference evidence="4 5" key="1">
    <citation type="journal article" date="2014" name="Genome Biol. Evol.">
        <title>Genome degeneration and adaptation in a nascent stage of symbiosis.</title>
        <authorList>
            <person name="Oakeson K.F."/>
            <person name="Gil R."/>
            <person name="Clayton A.L."/>
            <person name="Dunn D.M."/>
            <person name="von Niederhausern A.C."/>
            <person name="Hamil C."/>
            <person name="Aoyagi A."/>
            <person name="Duval B."/>
            <person name="Baca A."/>
            <person name="Silva F.J."/>
            <person name="Vallier A."/>
            <person name="Jackson D.G."/>
            <person name="Latorre A."/>
            <person name="Weiss R.B."/>
            <person name="Heddi A."/>
            <person name="Moya A."/>
            <person name="Dale C."/>
        </authorList>
    </citation>
    <scope>NUCLEOTIDE SEQUENCE [LARGE SCALE GENOMIC DNA]</scope>
    <source>
        <strain evidence="4 5">HS1</strain>
    </source>
</reference>
<evidence type="ECO:0000256" key="2">
    <source>
        <dbReference type="ARBA" id="ARBA00022777"/>
    </source>
</evidence>
<feature type="domain" description="DhaL" evidence="3">
    <location>
        <begin position="5"/>
        <end position="206"/>
    </location>
</feature>
<dbReference type="AlphaFoldDB" id="W0HUA0"/>
<keyword evidence="1" id="KW-0808">Transferase</keyword>
<accession>W0HUA0</accession>
<proteinExistence type="predicted"/>
<dbReference type="HOGENOM" id="CLU_066424_1_0_6"/>
<dbReference type="GO" id="GO:0005829">
    <property type="term" value="C:cytosol"/>
    <property type="evidence" value="ECO:0007669"/>
    <property type="project" value="TreeGrafter"/>
</dbReference>
<evidence type="ECO:0000313" key="4">
    <source>
        <dbReference type="EMBL" id="AHF77416.1"/>
    </source>
</evidence>
<dbReference type="PROSITE" id="PS51480">
    <property type="entry name" value="DHAL"/>
    <property type="match status" value="1"/>
</dbReference>
<dbReference type="PATRIC" id="fig|1239307.3.peg.2635"/>
<dbReference type="GO" id="GO:0004371">
    <property type="term" value="F:glycerone kinase activity"/>
    <property type="evidence" value="ECO:0007669"/>
    <property type="project" value="InterPro"/>
</dbReference>
<sequence>MIDCPQLLAAISRIITRLPDAAPELNALDGTLGDGDLGATLEHCAGEMRAAMASDAMIQAVNGDDPLMHALRTLSLACAKASGSSFGTLMAQGLLTAARFCHGKTTLSQSDFATLLHEVVAALAHRGGAGLGDKTLLDGLHALALALESQPAPADPRALMRATLEETLAAFRQRPNRIGRARMFAERSIGLDDPGQVALLRMVEAL</sequence>
<dbReference type="Proteomes" id="UP000019028">
    <property type="component" value="Chromosome"/>
</dbReference>
<protein>
    <submittedName>
        <fullName evidence="4">Putative DAK phosphatase domain containing protein</fullName>
    </submittedName>
</protein>
<dbReference type="InterPro" id="IPR036117">
    <property type="entry name" value="DhaL_dom_sf"/>
</dbReference>
<dbReference type="SMART" id="SM01120">
    <property type="entry name" value="Dak2"/>
    <property type="match status" value="1"/>
</dbReference>
<gene>
    <name evidence="4" type="ORF">Sant_2372</name>
</gene>
<dbReference type="KEGG" id="sod:Sant_2372"/>
<evidence type="ECO:0000256" key="1">
    <source>
        <dbReference type="ARBA" id="ARBA00022679"/>
    </source>
</evidence>
<organism evidence="4 5">
    <name type="scientific">Sodalis praecaptivus</name>
    <dbReference type="NCBI Taxonomy" id="1239307"/>
    <lineage>
        <taxon>Bacteria</taxon>
        <taxon>Pseudomonadati</taxon>
        <taxon>Pseudomonadota</taxon>
        <taxon>Gammaproteobacteria</taxon>
        <taxon>Enterobacterales</taxon>
        <taxon>Bruguierivoracaceae</taxon>
        <taxon>Sodalis</taxon>
    </lineage>
</organism>
<dbReference type="Gene3D" id="1.25.40.340">
    <property type="match status" value="1"/>
</dbReference>
<evidence type="ECO:0000259" key="3">
    <source>
        <dbReference type="PROSITE" id="PS51480"/>
    </source>
</evidence>
<dbReference type="OrthoDB" id="9800291at2"/>
<dbReference type="GO" id="GO:0019563">
    <property type="term" value="P:glycerol catabolic process"/>
    <property type="evidence" value="ECO:0007669"/>
    <property type="project" value="TreeGrafter"/>
</dbReference>
<dbReference type="PANTHER" id="PTHR28629:SF4">
    <property type="entry name" value="TRIOKINASE_FMN CYCLASE"/>
    <property type="match status" value="1"/>
</dbReference>
<dbReference type="InterPro" id="IPR004007">
    <property type="entry name" value="DhaL_dom"/>
</dbReference>
<dbReference type="EMBL" id="CP006569">
    <property type="protein sequence ID" value="AHF77416.1"/>
    <property type="molecule type" value="Genomic_DNA"/>
</dbReference>
<keyword evidence="5" id="KW-1185">Reference proteome</keyword>
<keyword evidence="2" id="KW-0418">Kinase</keyword>
<dbReference type="InterPro" id="IPR050861">
    <property type="entry name" value="Dihydroxyacetone_Kinase"/>
</dbReference>